<dbReference type="KEGG" id="cjap:GWK36_13655"/>
<evidence type="ECO:0000313" key="3">
    <source>
        <dbReference type="Proteomes" id="UP000502699"/>
    </source>
</evidence>
<dbReference type="PANTHER" id="PTHR43245">
    <property type="entry name" value="BIFUNCTIONAL POLYMYXIN RESISTANCE PROTEIN ARNA"/>
    <property type="match status" value="1"/>
</dbReference>
<protein>
    <submittedName>
        <fullName evidence="2">NAD-dependent epimerase/dehydratase family protein</fullName>
    </submittedName>
</protein>
<accession>A0A6G7VFM9</accession>
<name>A0A6G7VFM9_9GAMM</name>
<dbReference type="InterPro" id="IPR036291">
    <property type="entry name" value="NAD(P)-bd_dom_sf"/>
</dbReference>
<dbReference type="AlphaFoldDB" id="A0A6G7VFM9"/>
<sequence>MNPEALSPVLVTGATGQVGQRLVGTLIAQGLGVTVLTRAPERAQALWPGDAVRFHRGDLTDPSSLVGLGNGIHTVLHLASHHPGPHEPDLYGAPGHWQVSAEGTTHLLGALTAAPIERLVYVSSVRADTHDTLYGRAKRAAEQQILAFGEQRGIKASVLRLPMVYGLDGTGNLERLVRAIAAGRFPPWPRLAQRRSAIHVEDAISALLLLASHPATGGQVYVATDGQAYSTRWIYEQTLRALGRPLPSWTLPGWALRLAAEAGTFAERVLKRRMPLTREALAKLTQDAWYKDEGLRALGFAARWDLESEIRRLVRGFGPASAP</sequence>
<evidence type="ECO:0000259" key="1">
    <source>
        <dbReference type="Pfam" id="PF01370"/>
    </source>
</evidence>
<gene>
    <name evidence="2" type="ORF">GWK36_13655</name>
</gene>
<evidence type="ECO:0000313" key="2">
    <source>
        <dbReference type="EMBL" id="QIK38849.1"/>
    </source>
</evidence>
<dbReference type="SUPFAM" id="SSF51735">
    <property type="entry name" value="NAD(P)-binding Rossmann-fold domains"/>
    <property type="match status" value="1"/>
</dbReference>
<feature type="domain" description="NAD-dependent epimerase/dehydratase" evidence="1">
    <location>
        <begin position="9"/>
        <end position="221"/>
    </location>
</feature>
<dbReference type="Gene3D" id="3.40.50.720">
    <property type="entry name" value="NAD(P)-binding Rossmann-like Domain"/>
    <property type="match status" value="1"/>
</dbReference>
<reference evidence="3" key="1">
    <citation type="submission" date="2020-01" db="EMBL/GenBank/DDBJ databases">
        <title>Caldichromatium gen. nov., sp. nov., a thermophilic purple sulfur bacterium member of the family Chromatiaceae isolated from Nakabusa hot spring, Japan.</title>
        <authorList>
            <person name="Saini M.K."/>
            <person name="Hanada S."/>
            <person name="Tank M."/>
        </authorList>
    </citation>
    <scope>NUCLEOTIDE SEQUENCE [LARGE SCALE GENOMIC DNA]</scope>
    <source>
        <strain evidence="3">No.7</strain>
    </source>
</reference>
<dbReference type="Pfam" id="PF01370">
    <property type="entry name" value="Epimerase"/>
    <property type="match status" value="1"/>
</dbReference>
<dbReference type="EMBL" id="CP048029">
    <property type="protein sequence ID" value="QIK38849.1"/>
    <property type="molecule type" value="Genomic_DNA"/>
</dbReference>
<proteinExistence type="predicted"/>
<dbReference type="Proteomes" id="UP000502699">
    <property type="component" value="Chromosome"/>
</dbReference>
<dbReference type="InterPro" id="IPR050177">
    <property type="entry name" value="Lipid_A_modif_metabolic_enz"/>
</dbReference>
<keyword evidence="3" id="KW-1185">Reference proteome</keyword>
<organism evidence="2 3">
    <name type="scientific">Caldichromatium japonicum</name>
    <dbReference type="NCBI Taxonomy" id="2699430"/>
    <lineage>
        <taxon>Bacteria</taxon>
        <taxon>Pseudomonadati</taxon>
        <taxon>Pseudomonadota</taxon>
        <taxon>Gammaproteobacteria</taxon>
        <taxon>Chromatiales</taxon>
        <taxon>Chromatiaceae</taxon>
        <taxon>Caldichromatium</taxon>
    </lineage>
</organism>
<dbReference type="InterPro" id="IPR001509">
    <property type="entry name" value="Epimerase_deHydtase"/>
</dbReference>
<dbReference type="RefSeq" id="WP_166271917.1">
    <property type="nucleotide sequence ID" value="NZ_CP048029.1"/>
</dbReference>